<name>A0A0K8TR73_TABBR</name>
<organism evidence="3">
    <name type="scientific">Tabanus bromius</name>
    <name type="common">Band-eyed brown horse fly</name>
    <dbReference type="NCBI Taxonomy" id="304241"/>
    <lineage>
        <taxon>Eukaryota</taxon>
        <taxon>Metazoa</taxon>
        <taxon>Ecdysozoa</taxon>
        <taxon>Arthropoda</taxon>
        <taxon>Hexapoda</taxon>
        <taxon>Insecta</taxon>
        <taxon>Pterygota</taxon>
        <taxon>Neoptera</taxon>
        <taxon>Endopterygota</taxon>
        <taxon>Diptera</taxon>
        <taxon>Brachycera</taxon>
        <taxon>Tabanomorpha</taxon>
        <taxon>Tabanoidea</taxon>
        <taxon>Tabanidae</taxon>
        <taxon>Tabanus</taxon>
    </lineage>
</organism>
<feature type="non-terminal residue" evidence="3">
    <location>
        <position position="1"/>
    </location>
</feature>
<proteinExistence type="evidence at transcript level"/>
<sequence>FMLNIDNKEILSEILHHAVDYLIGSRKDEAFFAKHSNKYGFSNPEDFESTIKQIANVYRSYFLQSLTDAELLSHFSHINPDLQQYVLDVVKARKQEIGLFLLREFNSKNNKLVESFDWDIRFIMGTSSLASHRKQIANLVFNCVEPNGEKSSVHLELDKAKVTKLIQVLEECNNKLQSEQK</sequence>
<protein>
    <submittedName>
        <fullName evidence="3">Uncharacterized protein</fullName>
    </submittedName>
</protein>
<dbReference type="EMBL" id="GDAI01000977">
    <property type="protein sequence ID" value="JAI16626.1"/>
    <property type="molecule type" value="mRNA"/>
</dbReference>
<dbReference type="Pfam" id="PF22838">
    <property type="entry name" value="COMMD8_HN"/>
    <property type="match status" value="1"/>
</dbReference>
<accession>A0A0K8TR73</accession>
<evidence type="ECO:0000313" key="3">
    <source>
        <dbReference type="EMBL" id="JAI16626.1"/>
    </source>
</evidence>
<dbReference type="InterPro" id="IPR017920">
    <property type="entry name" value="COMM"/>
</dbReference>
<reference evidence="3" key="1">
    <citation type="journal article" date="2015" name="Insect Biochem. Mol. Biol.">
        <title>An insight into the sialome of the horse fly, Tabanus bromius.</title>
        <authorList>
            <person name="Ribeiro J.M."/>
            <person name="Kazimirova M."/>
            <person name="Takac P."/>
            <person name="Andersen J.F."/>
            <person name="Francischetti I.M."/>
        </authorList>
    </citation>
    <scope>NUCLEOTIDE SEQUENCE</scope>
</reference>
<dbReference type="InterPro" id="IPR055184">
    <property type="entry name" value="COMMD8_HN"/>
</dbReference>
<evidence type="ECO:0000259" key="1">
    <source>
        <dbReference type="Pfam" id="PF07258"/>
    </source>
</evidence>
<dbReference type="AlphaFoldDB" id="A0A0K8TR73"/>
<feature type="domain" description="COMMD8 helical N-terminal" evidence="2">
    <location>
        <begin position="8"/>
        <end position="97"/>
    </location>
</feature>
<feature type="domain" description="COMM" evidence="1">
    <location>
        <begin position="110"/>
        <end position="171"/>
    </location>
</feature>
<evidence type="ECO:0000259" key="2">
    <source>
        <dbReference type="Pfam" id="PF22838"/>
    </source>
</evidence>
<dbReference type="Pfam" id="PF07258">
    <property type="entry name" value="COMM_domain"/>
    <property type="match status" value="1"/>
</dbReference>